<dbReference type="InterPro" id="IPR019903">
    <property type="entry name" value="RIC_family"/>
</dbReference>
<reference evidence="6 7" key="1">
    <citation type="journal article" date="2014" name="Arch. Microbiol.">
        <title>Bacillus mesophilum sp. nov., strain IITR-54T, a novel 4-chlorobiphenyl dechlorinating bacterium.</title>
        <authorList>
            <person name="Manickam N."/>
            <person name="Singh N.K."/>
            <person name="Bajaj A."/>
            <person name="Kumar R.M."/>
            <person name="Kaur G."/>
            <person name="Kaur N."/>
            <person name="Bala M."/>
            <person name="Kumar A."/>
            <person name="Mayilraj S."/>
        </authorList>
    </citation>
    <scope>NUCLEOTIDE SEQUENCE [LARGE SCALE GENOMIC DNA]</scope>
    <source>
        <strain evidence="6 7">IITR-54</strain>
    </source>
</reference>
<accession>A0A7V7RJ97</accession>
<evidence type="ECO:0000259" key="5">
    <source>
        <dbReference type="Pfam" id="PF01814"/>
    </source>
</evidence>
<dbReference type="Proteomes" id="UP000441354">
    <property type="component" value="Unassembled WGS sequence"/>
</dbReference>
<proteinExistence type="predicted"/>
<evidence type="ECO:0000313" key="6">
    <source>
        <dbReference type="EMBL" id="KAB2330892.1"/>
    </source>
</evidence>
<organism evidence="6 7">
    <name type="scientific">Bacillus mesophilum</name>
    <dbReference type="NCBI Taxonomy" id="1071718"/>
    <lineage>
        <taxon>Bacteria</taxon>
        <taxon>Bacillati</taxon>
        <taxon>Bacillota</taxon>
        <taxon>Bacilli</taxon>
        <taxon>Bacillales</taxon>
        <taxon>Bacillaceae</taxon>
        <taxon>Bacillus</taxon>
    </lineage>
</organism>
<dbReference type="InterPro" id="IPR012312">
    <property type="entry name" value="Hemerythrin-like"/>
</dbReference>
<keyword evidence="3" id="KW-0479">Metal-binding</keyword>
<dbReference type="SUPFAM" id="SSF140683">
    <property type="entry name" value="SP0561-like"/>
    <property type="match status" value="1"/>
</dbReference>
<dbReference type="AlphaFoldDB" id="A0A7V7RJ97"/>
<dbReference type="NCBIfam" id="TIGR03652">
    <property type="entry name" value="FeS_repair_RIC"/>
    <property type="match status" value="1"/>
</dbReference>
<evidence type="ECO:0000256" key="3">
    <source>
        <dbReference type="ARBA" id="ARBA00022723"/>
    </source>
</evidence>
<dbReference type="GO" id="GO:0005737">
    <property type="term" value="C:cytoplasm"/>
    <property type="evidence" value="ECO:0007669"/>
    <property type="project" value="UniProtKB-SubCell"/>
</dbReference>
<keyword evidence="7" id="KW-1185">Reference proteome</keyword>
<dbReference type="PANTHER" id="PTHR36438">
    <property type="entry name" value="IRON-SULFUR CLUSTER REPAIR PROTEIN YTFE"/>
    <property type="match status" value="1"/>
</dbReference>
<evidence type="ECO:0000313" key="7">
    <source>
        <dbReference type="Proteomes" id="UP000441354"/>
    </source>
</evidence>
<dbReference type="Gene3D" id="1.20.120.520">
    <property type="entry name" value="nmb1532 protein domain like"/>
    <property type="match status" value="1"/>
</dbReference>
<keyword evidence="4" id="KW-0408">Iron</keyword>
<dbReference type="GO" id="GO:0046872">
    <property type="term" value="F:metal ion binding"/>
    <property type="evidence" value="ECO:0007669"/>
    <property type="project" value="UniProtKB-KW"/>
</dbReference>
<dbReference type="Pfam" id="PF04405">
    <property type="entry name" value="ScdA_N"/>
    <property type="match status" value="1"/>
</dbReference>
<dbReference type="Gene3D" id="1.10.3910.10">
    <property type="entry name" value="SP0561-like"/>
    <property type="match status" value="1"/>
</dbReference>
<feature type="domain" description="Hemerythrin-like" evidence="5">
    <location>
        <begin position="86"/>
        <end position="224"/>
    </location>
</feature>
<dbReference type="RefSeq" id="WP_151575182.1">
    <property type="nucleotide sequence ID" value="NZ_WBOT01000006.1"/>
</dbReference>
<dbReference type="OrthoDB" id="9797132at2"/>
<dbReference type="Pfam" id="PF01814">
    <property type="entry name" value="Hemerythrin"/>
    <property type="match status" value="1"/>
</dbReference>
<evidence type="ECO:0000256" key="4">
    <source>
        <dbReference type="ARBA" id="ARBA00023004"/>
    </source>
</evidence>
<evidence type="ECO:0000256" key="1">
    <source>
        <dbReference type="ARBA" id="ARBA00004496"/>
    </source>
</evidence>
<name>A0A7V7RJ97_9BACI</name>
<keyword evidence="2" id="KW-0963">Cytoplasm</keyword>
<comment type="subcellular location">
    <subcellularLocation>
        <location evidence="1">Cytoplasm</location>
    </subcellularLocation>
</comment>
<gene>
    <name evidence="6" type="primary">ric</name>
    <name evidence="6" type="ORF">F7732_16920</name>
</gene>
<protein>
    <submittedName>
        <fullName evidence="6">Iron-sulfur cluster repair di-iron protein</fullName>
    </submittedName>
</protein>
<comment type="caution">
    <text evidence="6">The sequence shown here is derived from an EMBL/GenBank/DDBJ whole genome shotgun (WGS) entry which is preliminary data.</text>
</comment>
<sequence length="226" mass="26560">MIVLNEESIVKEIVNEYPRTSDIFKRYQIDFCCGGNNSLLHAVENKAISLEQLMSELHESVQNEQNKLDQPDIWTNSSSEQLIQHIQEYYHAELKEELPALSPYVTKVSRVHGERKPELLRVNELFYALKKELLEHTEKEEQEVFPILIQLEQDQANPADQLQSLMEEHREVGQILAELRSVTSNFTPPHDACGTYRLVYKRLERLEEQTFMHIHLENNILFPRYS</sequence>
<dbReference type="EMBL" id="WBOT01000006">
    <property type="protein sequence ID" value="KAB2330892.1"/>
    <property type="molecule type" value="Genomic_DNA"/>
</dbReference>
<evidence type="ECO:0000256" key="2">
    <source>
        <dbReference type="ARBA" id="ARBA00022490"/>
    </source>
</evidence>
<dbReference type="PANTHER" id="PTHR36438:SF1">
    <property type="entry name" value="IRON-SULFUR CLUSTER REPAIR PROTEIN YTFE"/>
    <property type="match status" value="1"/>
</dbReference>
<dbReference type="InterPro" id="IPR038062">
    <property type="entry name" value="ScdA-like_N_sf"/>
</dbReference>